<name>A0ABS3JMQ5_9BACT</name>
<organism evidence="2 3">
    <name type="scientific">Fibrella forsythiae</name>
    <dbReference type="NCBI Taxonomy" id="2817061"/>
    <lineage>
        <taxon>Bacteria</taxon>
        <taxon>Pseudomonadati</taxon>
        <taxon>Bacteroidota</taxon>
        <taxon>Cytophagia</taxon>
        <taxon>Cytophagales</taxon>
        <taxon>Spirosomataceae</taxon>
        <taxon>Fibrella</taxon>
    </lineage>
</organism>
<keyword evidence="3" id="KW-1185">Reference proteome</keyword>
<proteinExistence type="predicted"/>
<dbReference type="Proteomes" id="UP000664628">
    <property type="component" value="Unassembled WGS sequence"/>
</dbReference>
<evidence type="ECO:0000313" key="2">
    <source>
        <dbReference type="EMBL" id="MBO0951296.1"/>
    </source>
</evidence>
<evidence type="ECO:0000313" key="3">
    <source>
        <dbReference type="Proteomes" id="UP000664628"/>
    </source>
</evidence>
<dbReference type="RefSeq" id="WP_207331244.1">
    <property type="nucleotide sequence ID" value="NZ_JAFMYW010000007.1"/>
</dbReference>
<gene>
    <name evidence="2" type="ORF">J2I46_22120</name>
</gene>
<evidence type="ECO:0000256" key="1">
    <source>
        <dbReference type="SAM" id="MobiDB-lite"/>
    </source>
</evidence>
<reference evidence="2 3" key="1">
    <citation type="submission" date="2021-03" db="EMBL/GenBank/DDBJ databases">
        <title>Fibrella sp. HMF5405 genome sequencing and assembly.</title>
        <authorList>
            <person name="Kang H."/>
            <person name="Kim H."/>
            <person name="Bae S."/>
            <person name="Joh K."/>
        </authorList>
    </citation>
    <scope>NUCLEOTIDE SEQUENCE [LARGE SCALE GENOMIC DNA]</scope>
    <source>
        <strain evidence="2 3">HMF5405</strain>
    </source>
</reference>
<protein>
    <submittedName>
        <fullName evidence="2">Uncharacterized protein</fullName>
    </submittedName>
</protein>
<dbReference type="EMBL" id="JAFMYW010000007">
    <property type="protein sequence ID" value="MBO0951296.1"/>
    <property type="molecule type" value="Genomic_DNA"/>
</dbReference>
<sequence length="88" mass="10420">MLRNNDDLLLTLTSQHREYVKGSKEDEYSRTAHNVRNKDSNQRNNLRRNINKINRNPTLFDVADTLRLTTNQRAALDYWNGTPYEVNQ</sequence>
<comment type="caution">
    <text evidence="2">The sequence shown here is derived from an EMBL/GenBank/DDBJ whole genome shotgun (WGS) entry which is preliminary data.</text>
</comment>
<feature type="compositionally biased region" description="Basic and acidic residues" evidence="1">
    <location>
        <begin position="21"/>
        <end position="41"/>
    </location>
</feature>
<accession>A0ABS3JMQ5</accession>
<feature type="region of interest" description="Disordered" evidence="1">
    <location>
        <begin position="21"/>
        <end position="49"/>
    </location>
</feature>